<feature type="region of interest" description="Disordered" evidence="1">
    <location>
        <begin position="65"/>
        <end position="85"/>
    </location>
</feature>
<protein>
    <submittedName>
        <fullName evidence="2">Uncharacterized protein</fullName>
    </submittedName>
</protein>
<proteinExistence type="predicted"/>
<organism evidence="2 3">
    <name type="scientific">Salinigranum rubrum</name>
    <dbReference type="NCBI Taxonomy" id="755307"/>
    <lineage>
        <taxon>Archaea</taxon>
        <taxon>Methanobacteriati</taxon>
        <taxon>Methanobacteriota</taxon>
        <taxon>Stenosarchaea group</taxon>
        <taxon>Halobacteria</taxon>
        <taxon>Halobacteriales</taxon>
        <taxon>Haloferacaceae</taxon>
        <taxon>Salinigranum</taxon>
    </lineage>
</organism>
<feature type="compositionally biased region" description="Low complexity" evidence="1">
    <location>
        <begin position="67"/>
        <end position="76"/>
    </location>
</feature>
<evidence type="ECO:0000313" key="3">
    <source>
        <dbReference type="Proteomes" id="UP000236584"/>
    </source>
</evidence>
<dbReference type="AlphaFoldDB" id="A0A2I8VH47"/>
<name>A0A2I8VH47_9EURY</name>
<dbReference type="RefSeq" id="WP_103424936.1">
    <property type="nucleotide sequence ID" value="NZ_CP026309.1"/>
</dbReference>
<keyword evidence="3" id="KW-1185">Reference proteome</keyword>
<dbReference type="EMBL" id="CP026309">
    <property type="protein sequence ID" value="AUV81248.1"/>
    <property type="molecule type" value="Genomic_DNA"/>
</dbReference>
<evidence type="ECO:0000256" key="1">
    <source>
        <dbReference type="SAM" id="MobiDB-lite"/>
    </source>
</evidence>
<dbReference type="KEGG" id="srub:C2R22_05885"/>
<gene>
    <name evidence="2" type="ORF">C2R22_05885</name>
</gene>
<reference evidence="2 3" key="1">
    <citation type="submission" date="2018-01" db="EMBL/GenBank/DDBJ databases">
        <title>Complete genome sequence of Salinigranum rubrum GX10T, an extremely halophilic archaeon isolated from a marine solar saltern.</title>
        <authorList>
            <person name="Han S."/>
        </authorList>
    </citation>
    <scope>NUCLEOTIDE SEQUENCE [LARGE SCALE GENOMIC DNA]</scope>
    <source>
        <strain evidence="2 3">GX10</strain>
    </source>
</reference>
<sequence length="282" mass="29286">MVSYTIEDADGGAALDENMQQYRGDGYGVVDPEGGDLEVTIDSGTLGGASTLSVAAGDAYTAGTTHSVSSQSVSISGANPTDPRRDVVYVDSSGNIQVEDGTPEARDPEEGSLSRFEHFRPAPADLASTPAVVLAEVWVPAGVATISGADLRDRRTRALDVDSLVDDVATQSDLHTRYTNEEARDAAGAMATDGLVYDDANDELGLNVVASGPETLSSGEFLVDLGEPVTNGAGYSIFFGDSDGAKVAGEKTETGGNHAINIVETSTSVDNPTVEFWIVRFG</sequence>
<dbReference type="GeneID" id="35591601"/>
<dbReference type="Proteomes" id="UP000236584">
    <property type="component" value="Chromosome"/>
</dbReference>
<accession>A0A2I8VH47</accession>
<evidence type="ECO:0000313" key="2">
    <source>
        <dbReference type="EMBL" id="AUV81248.1"/>
    </source>
</evidence>